<name>A0A1Y5SGG0_9RHOB</name>
<dbReference type="SMART" id="SM00421">
    <property type="entry name" value="HTH_LUXR"/>
    <property type="match status" value="1"/>
</dbReference>
<protein>
    <recommendedName>
        <fullName evidence="1">HTH luxR-type domain-containing protein</fullName>
    </recommendedName>
</protein>
<dbReference type="InterPro" id="IPR036388">
    <property type="entry name" value="WH-like_DNA-bd_sf"/>
</dbReference>
<feature type="domain" description="HTH luxR-type" evidence="1">
    <location>
        <begin position="308"/>
        <end position="365"/>
    </location>
</feature>
<dbReference type="AlphaFoldDB" id="A0A1Y5SGG0"/>
<accession>A0A1Y5SGG0</accession>
<dbReference type="Proteomes" id="UP000193900">
    <property type="component" value="Unassembled WGS sequence"/>
</dbReference>
<dbReference type="GO" id="GO:0006355">
    <property type="term" value="P:regulation of DNA-templated transcription"/>
    <property type="evidence" value="ECO:0007669"/>
    <property type="project" value="InterPro"/>
</dbReference>
<evidence type="ECO:0000313" key="2">
    <source>
        <dbReference type="EMBL" id="SLN37405.1"/>
    </source>
</evidence>
<organism evidence="2 3">
    <name type="scientific">Roseisalinus antarcticus</name>
    <dbReference type="NCBI Taxonomy" id="254357"/>
    <lineage>
        <taxon>Bacteria</taxon>
        <taxon>Pseudomonadati</taxon>
        <taxon>Pseudomonadota</taxon>
        <taxon>Alphaproteobacteria</taxon>
        <taxon>Rhodobacterales</taxon>
        <taxon>Roseobacteraceae</taxon>
        <taxon>Roseisalinus</taxon>
    </lineage>
</organism>
<dbReference type="EMBL" id="FWFZ01000005">
    <property type="protein sequence ID" value="SLN37405.1"/>
    <property type="molecule type" value="Genomic_DNA"/>
</dbReference>
<gene>
    <name evidence="2" type="ORF">ROA7023_01400</name>
</gene>
<keyword evidence="3" id="KW-1185">Reference proteome</keyword>
<dbReference type="OrthoDB" id="5497412at2"/>
<dbReference type="Gene3D" id="1.10.10.10">
    <property type="entry name" value="Winged helix-like DNA-binding domain superfamily/Winged helix DNA-binding domain"/>
    <property type="match status" value="1"/>
</dbReference>
<proteinExistence type="predicted"/>
<dbReference type="SUPFAM" id="SSF46894">
    <property type="entry name" value="C-terminal effector domain of the bipartite response regulators"/>
    <property type="match status" value="1"/>
</dbReference>
<dbReference type="RefSeq" id="WP_085878284.1">
    <property type="nucleotide sequence ID" value="NZ_FWFZ01000005.1"/>
</dbReference>
<evidence type="ECO:0000313" key="3">
    <source>
        <dbReference type="Proteomes" id="UP000193900"/>
    </source>
</evidence>
<evidence type="ECO:0000259" key="1">
    <source>
        <dbReference type="SMART" id="SM00421"/>
    </source>
</evidence>
<dbReference type="InterPro" id="IPR016032">
    <property type="entry name" value="Sig_transdc_resp-reg_C-effctor"/>
</dbReference>
<reference evidence="2 3" key="1">
    <citation type="submission" date="2017-03" db="EMBL/GenBank/DDBJ databases">
        <authorList>
            <person name="Afonso C.L."/>
            <person name="Miller P.J."/>
            <person name="Scott M.A."/>
            <person name="Spackman E."/>
            <person name="Goraichik I."/>
            <person name="Dimitrov K.M."/>
            <person name="Suarez D.L."/>
            <person name="Swayne D.E."/>
        </authorList>
    </citation>
    <scope>NUCLEOTIDE SEQUENCE [LARGE SCALE GENOMIC DNA]</scope>
    <source>
        <strain evidence="2 3">CECT 7023</strain>
    </source>
</reference>
<sequence length="369" mass="39233">MDATQDGLVQSIGLIYGAVAGSTDWSEALNALADQCGLENAALVVADRRLGLAEVITPRADPAVVAAYSDHWWALDPTIPGTINAAAGQVTSLETTGRDLYRGSEFHNDFWRRSGLGAERLASNLVTGGEAFASVVVQAGQVRDTISTNAERVFGAIVPHLIQAVQIMRRLQTLEVACAAATTAAAQNATLAIAVDGSRRPVVDEPGAEDNLRQSSVFRLRHGVLTLASPADDNRFGQLVESCAAPGLGLRGGVMQLTGAPEVELEVLPWTPPGAGDAQPLWRHPVALVILRDRAAQTRLVRQRFRDRFGLTRAETRLAFEIVAGGGREAVAERLGISLSTARTHLSRVFEKTGTRRQSELVALILGGG</sequence>
<dbReference type="GO" id="GO:0003677">
    <property type="term" value="F:DNA binding"/>
    <property type="evidence" value="ECO:0007669"/>
    <property type="project" value="InterPro"/>
</dbReference>
<dbReference type="InterPro" id="IPR000792">
    <property type="entry name" value="Tscrpt_reg_LuxR_C"/>
</dbReference>